<keyword evidence="2" id="KW-1185">Reference proteome</keyword>
<evidence type="ECO:0000313" key="2">
    <source>
        <dbReference type="Proteomes" id="UP000187283"/>
    </source>
</evidence>
<comment type="caution">
    <text evidence="1">The sequence shown here is derived from an EMBL/GenBank/DDBJ whole genome shotgun (WGS) entry which is preliminary data.</text>
</comment>
<protein>
    <submittedName>
        <fullName evidence="1">Uncharacterized protein</fullName>
    </submittedName>
</protein>
<sequence>MILLGFFIKKFDAKLISREKSQITFSNTFEKKSVLDDNTDRCNIKFKSNTELNGLAIPKFDKSKPETKQKEQFTNHKLINKHLLNHVHNENEDKNEFFSDEEHNRITDNDSRKIGISMSTDEFLNRKAKYLNDMHNIYINTCQISDKLQTKKFAKPFRNVFQSVHRMNSEE</sequence>
<organism evidence="1 2">
    <name type="scientific">Smittium culicis</name>
    <dbReference type="NCBI Taxonomy" id="133412"/>
    <lineage>
        <taxon>Eukaryota</taxon>
        <taxon>Fungi</taxon>
        <taxon>Fungi incertae sedis</taxon>
        <taxon>Zoopagomycota</taxon>
        <taxon>Kickxellomycotina</taxon>
        <taxon>Harpellomycetes</taxon>
        <taxon>Harpellales</taxon>
        <taxon>Legeriomycetaceae</taxon>
        <taxon>Smittium</taxon>
    </lineage>
</organism>
<gene>
    <name evidence="1" type="ORF">AYI70_g1995</name>
</gene>
<reference evidence="1 2" key="1">
    <citation type="submission" date="2017-01" db="EMBL/GenBank/DDBJ databases">
        <authorList>
            <person name="Mah S.A."/>
            <person name="Swanson W.J."/>
            <person name="Moy G.W."/>
            <person name="Vacquier V.D."/>
        </authorList>
    </citation>
    <scope>NUCLEOTIDE SEQUENCE [LARGE SCALE GENOMIC DNA]</scope>
    <source>
        <strain evidence="1 2">GSMNP</strain>
    </source>
</reference>
<dbReference type="OrthoDB" id="10666505at2759"/>
<proteinExistence type="predicted"/>
<dbReference type="EMBL" id="LSSN01000465">
    <property type="protein sequence ID" value="OMJ23824.1"/>
    <property type="molecule type" value="Genomic_DNA"/>
</dbReference>
<evidence type="ECO:0000313" key="1">
    <source>
        <dbReference type="EMBL" id="OMJ23824.1"/>
    </source>
</evidence>
<name>A0A1R1YAB3_9FUNG</name>
<accession>A0A1R1YAB3</accession>
<dbReference type="AlphaFoldDB" id="A0A1R1YAB3"/>
<dbReference type="Proteomes" id="UP000187283">
    <property type="component" value="Unassembled WGS sequence"/>
</dbReference>